<dbReference type="InterPro" id="IPR039693">
    <property type="entry name" value="Rtr1/RPAP2"/>
</dbReference>
<evidence type="ECO:0000256" key="9">
    <source>
        <dbReference type="ARBA" id="ARBA00047761"/>
    </source>
</evidence>
<keyword evidence="8 12" id="KW-0539">Nucleus</keyword>
<dbReference type="GO" id="GO:0008270">
    <property type="term" value="F:zinc ion binding"/>
    <property type="evidence" value="ECO:0007669"/>
    <property type="project" value="UniProtKB-KW"/>
</dbReference>
<reference evidence="15" key="2">
    <citation type="journal article" date="2023" name="Plants (Basel)">
        <title>Annotation of the Turnera subulata (Passifloraceae) Draft Genome Reveals the S-Locus Evolved after the Divergence of Turneroideae from Passifloroideae in a Stepwise Manner.</title>
        <authorList>
            <person name="Henning P.M."/>
            <person name="Roalson E.H."/>
            <person name="Mir W."/>
            <person name="McCubbin A.G."/>
            <person name="Shore J.S."/>
        </authorList>
    </citation>
    <scope>NUCLEOTIDE SEQUENCE</scope>
    <source>
        <strain evidence="15">F60SS</strain>
    </source>
</reference>
<dbReference type="PANTHER" id="PTHR14732:SF0">
    <property type="entry name" value="RNA POLYMERASE II SUBUNIT B1 CTD PHOSPHATASE RPAP2-RELATED"/>
    <property type="match status" value="1"/>
</dbReference>
<evidence type="ECO:0000256" key="7">
    <source>
        <dbReference type="ARBA" id="ARBA00022912"/>
    </source>
</evidence>
<feature type="compositionally biased region" description="Low complexity" evidence="13">
    <location>
        <begin position="333"/>
        <end position="345"/>
    </location>
</feature>
<sequence length="662" mass="72561">MAKNKQAISVDDAVYKLQLSLLDGIKTEDQLFAAGSLLSRSDYLDVVTERSIAAFCGYPLCPNSLPADRDRKSRRYRISLKEHKVYDLQEASMYCSSACVVSSKAFAGSLKEDRSVVVNAAKVEQVLRLFEGLSLGSEEESGGIGDLGFSDLKIEEKEGGKDGEVRLEDWIGPSNAIEGYVPQREKSNSVASSSRRQKEGECYVPVKWLAELKDAKPKSKQDAFFSEMDFMSTIITQDEYSISKTSSAGTSSAKDLPENNNTKRVKGKTSAGTKGDSSKKLRKVKSETSKTPRKNEPITQDKPVNSCQTSSNVNNAEAEEKPQAVKAPELSESMPKSKLKPSGSKKSGRSVTWADEKVDSTGCKNLCEFKEIESTEENRKTPHSVDPEGDFNMIFESAEACAAALSQAAEAVASGELDATDAISEAGVIILPQPLHSENGDPEEDGNVVEEENAPLKWPTKPGIPPSEHFDPEDSWYDSPPEGFSLTLSPFATMWMALFAWVTSSSLAYIYGRDESSHEDYLEVNGREYPQKIVLRDGRSNEIKQTVAICLSRAFPGLVADLRLGTPISMLERGAACLLDTMSFIDAVPAFRAKQWQVIALLFLEALSISRLPALLSYMANRQMVLRKVLDGAHITVEEYETMKDLLIPLGRAPEFSPQSGA</sequence>
<dbReference type="PANTHER" id="PTHR14732">
    <property type="entry name" value="RNA POLYMERASE II SUBUNIT B1 CTD PHOSPHATASE RPAP2-RELATED"/>
    <property type="match status" value="1"/>
</dbReference>
<dbReference type="Proteomes" id="UP001141552">
    <property type="component" value="Unassembled WGS sequence"/>
</dbReference>
<name>A0A9Q0G528_9ROSI</name>
<keyword evidence="7 12" id="KW-0904">Protein phosphatase</keyword>
<evidence type="ECO:0000256" key="3">
    <source>
        <dbReference type="ARBA" id="ARBA00022723"/>
    </source>
</evidence>
<dbReference type="GO" id="GO:0005634">
    <property type="term" value="C:nucleus"/>
    <property type="evidence" value="ECO:0007669"/>
    <property type="project" value="UniProtKB-SubCell"/>
</dbReference>
<feature type="compositionally biased region" description="Low complexity" evidence="13">
    <location>
        <begin position="245"/>
        <end position="254"/>
    </location>
</feature>
<evidence type="ECO:0000256" key="8">
    <source>
        <dbReference type="ARBA" id="ARBA00023242"/>
    </source>
</evidence>
<comment type="catalytic activity">
    <reaction evidence="9 12">
        <text>O-phospho-L-seryl-[protein] + H2O = L-seryl-[protein] + phosphate</text>
        <dbReference type="Rhea" id="RHEA:20629"/>
        <dbReference type="Rhea" id="RHEA-COMP:9863"/>
        <dbReference type="Rhea" id="RHEA-COMP:11604"/>
        <dbReference type="ChEBI" id="CHEBI:15377"/>
        <dbReference type="ChEBI" id="CHEBI:29999"/>
        <dbReference type="ChEBI" id="CHEBI:43474"/>
        <dbReference type="ChEBI" id="CHEBI:83421"/>
        <dbReference type="EC" id="3.1.3.16"/>
    </reaction>
</comment>
<keyword evidence="3 12" id="KW-0479">Metal-binding</keyword>
<keyword evidence="5 12" id="KW-0378">Hydrolase</keyword>
<evidence type="ECO:0000256" key="13">
    <source>
        <dbReference type="SAM" id="MobiDB-lite"/>
    </source>
</evidence>
<evidence type="ECO:0000256" key="10">
    <source>
        <dbReference type="ARBA" id="ARBA00048336"/>
    </source>
</evidence>
<feature type="region of interest" description="Disordered" evidence="13">
    <location>
        <begin position="245"/>
        <end position="353"/>
    </location>
</feature>
<dbReference type="Pfam" id="PF04181">
    <property type="entry name" value="RPAP2_Rtr1"/>
    <property type="match status" value="1"/>
</dbReference>
<comment type="catalytic activity">
    <reaction evidence="10 12">
        <text>O-phospho-L-threonyl-[protein] + H2O = L-threonyl-[protein] + phosphate</text>
        <dbReference type="Rhea" id="RHEA:47004"/>
        <dbReference type="Rhea" id="RHEA-COMP:11060"/>
        <dbReference type="Rhea" id="RHEA-COMP:11605"/>
        <dbReference type="ChEBI" id="CHEBI:15377"/>
        <dbReference type="ChEBI" id="CHEBI:30013"/>
        <dbReference type="ChEBI" id="CHEBI:43474"/>
        <dbReference type="ChEBI" id="CHEBI:61977"/>
        <dbReference type="EC" id="3.1.3.16"/>
    </reaction>
</comment>
<comment type="function">
    <text evidence="12">Putative RNA polymerase II subunit B1 C-terminal domain (CTD) phosphatase involved in RNA polymerase II transcription regulation.</text>
</comment>
<evidence type="ECO:0000259" key="14">
    <source>
        <dbReference type="PROSITE" id="PS51479"/>
    </source>
</evidence>
<evidence type="ECO:0000256" key="1">
    <source>
        <dbReference type="ARBA" id="ARBA00004123"/>
    </source>
</evidence>
<dbReference type="GO" id="GO:0043175">
    <property type="term" value="F:RNA polymerase core enzyme binding"/>
    <property type="evidence" value="ECO:0007669"/>
    <property type="project" value="UniProtKB-UniRule"/>
</dbReference>
<keyword evidence="4 12" id="KW-0863">Zinc-finger</keyword>
<evidence type="ECO:0000256" key="2">
    <source>
        <dbReference type="ARBA" id="ARBA00005676"/>
    </source>
</evidence>
<dbReference type="OrthoDB" id="2590500at2759"/>
<dbReference type="GO" id="GO:0005737">
    <property type="term" value="C:cytoplasm"/>
    <property type="evidence" value="ECO:0007669"/>
    <property type="project" value="TreeGrafter"/>
</dbReference>
<dbReference type="Gene3D" id="1.25.40.820">
    <property type="match status" value="1"/>
</dbReference>
<evidence type="ECO:0000313" key="15">
    <source>
        <dbReference type="EMBL" id="KAJ4842332.1"/>
    </source>
</evidence>
<evidence type="ECO:0000256" key="4">
    <source>
        <dbReference type="ARBA" id="ARBA00022771"/>
    </source>
</evidence>
<evidence type="ECO:0000256" key="12">
    <source>
        <dbReference type="RuleBase" id="RU367080"/>
    </source>
</evidence>
<evidence type="ECO:0000256" key="11">
    <source>
        <dbReference type="PROSITE-ProRule" id="PRU00812"/>
    </source>
</evidence>
<evidence type="ECO:0000256" key="6">
    <source>
        <dbReference type="ARBA" id="ARBA00022833"/>
    </source>
</evidence>
<dbReference type="InterPro" id="IPR038534">
    <property type="entry name" value="Rtr1/RPAP2_sf"/>
</dbReference>
<dbReference type="EMBL" id="JAKUCV010002515">
    <property type="protein sequence ID" value="KAJ4842332.1"/>
    <property type="molecule type" value="Genomic_DNA"/>
</dbReference>
<accession>A0A9Q0G528</accession>
<feature type="compositionally biased region" description="Basic and acidic residues" evidence="13">
    <location>
        <begin position="276"/>
        <end position="296"/>
    </location>
</feature>
<dbReference type="PROSITE" id="PS51479">
    <property type="entry name" value="ZF_RTR1"/>
    <property type="match status" value="1"/>
</dbReference>
<evidence type="ECO:0000256" key="5">
    <source>
        <dbReference type="ARBA" id="ARBA00022801"/>
    </source>
</evidence>
<gene>
    <name evidence="15" type="ORF">Tsubulata_034922</name>
</gene>
<dbReference type="GO" id="GO:0008420">
    <property type="term" value="F:RNA polymerase II CTD heptapeptide repeat phosphatase activity"/>
    <property type="evidence" value="ECO:0007669"/>
    <property type="project" value="UniProtKB-UniRule"/>
</dbReference>
<feature type="domain" description="RTR1-type" evidence="14">
    <location>
        <begin position="33"/>
        <end position="119"/>
    </location>
</feature>
<comment type="similarity">
    <text evidence="2 11 12">Belongs to the RPAP2 family.</text>
</comment>
<proteinExistence type="inferred from homology"/>
<evidence type="ECO:0000313" key="16">
    <source>
        <dbReference type="Proteomes" id="UP001141552"/>
    </source>
</evidence>
<organism evidence="15 16">
    <name type="scientific">Turnera subulata</name>
    <dbReference type="NCBI Taxonomy" id="218843"/>
    <lineage>
        <taxon>Eukaryota</taxon>
        <taxon>Viridiplantae</taxon>
        <taxon>Streptophyta</taxon>
        <taxon>Embryophyta</taxon>
        <taxon>Tracheophyta</taxon>
        <taxon>Spermatophyta</taxon>
        <taxon>Magnoliopsida</taxon>
        <taxon>eudicotyledons</taxon>
        <taxon>Gunneridae</taxon>
        <taxon>Pentapetalae</taxon>
        <taxon>rosids</taxon>
        <taxon>fabids</taxon>
        <taxon>Malpighiales</taxon>
        <taxon>Passifloraceae</taxon>
        <taxon>Turnera</taxon>
    </lineage>
</organism>
<dbReference type="AlphaFoldDB" id="A0A9Q0G528"/>
<dbReference type="EC" id="3.1.3.16" evidence="12"/>
<comment type="subcellular location">
    <subcellularLocation>
        <location evidence="1 12">Nucleus</location>
    </subcellularLocation>
</comment>
<keyword evidence="16" id="KW-1185">Reference proteome</keyword>
<protein>
    <recommendedName>
        <fullName evidence="12">RNA polymerase II subunit B1 CTD phosphatase RPAP2 homolog</fullName>
        <ecNumber evidence="12">3.1.3.16</ecNumber>
    </recommendedName>
</protein>
<dbReference type="InterPro" id="IPR007308">
    <property type="entry name" value="Rtr1/RPAP2_dom"/>
</dbReference>
<feature type="compositionally biased region" description="Polar residues" evidence="13">
    <location>
        <begin position="302"/>
        <end position="315"/>
    </location>
</feature>
<keyword evidence="6 12" id="KW-0862">Zinc</keyword>
<reference evidence="15" key="1">
    <citation type="submission" date="2022-02" db="EMBL/GenBank/DDBJ databases">
        <authorList>
            <person name="Henning P.M."/>
            <person name="McCubbin A.G."/>
            <person name="Shore J.S."/>
        </authorList>
    </citation>
    <scope>NUCLEOTIDE SEQUENCE</scope>
    <source>
        <strain evidence="15">F60SS</strain>
        <tissue evidence="15">Leaves</tissue>
    </source>
</reference>
<comment type="caution">
    <text evidence="15">The sequence shown here is derived from an EMBL/GenBank/DDBJ whole genome shotgun (WGS) entry which is preliminary data.</text>
</comment>